<evidence type="ECO:0000313" key="2">
    <source>
        <dbReference type="Proteomes" id="UP001290101"/>
    </source>
</evidence>
<accession>A0ABU5JLM4</accession>
<reference evidence="1 2" key="1">
    <citation type="submission" date="2023-12" db="EMBL/GenBank/DDBJ databases">
        <title>Micromonospora sp. nov., isolated from Atacama Desert.</title>
        <authorList>
            <person name="Carro L."/>
            <person name="Golinska P."/>
            <person name="Klenk H.-P."/>
            <person name="Goodfellow M."/>
        </authorList>
    </citation>
    <scope>NUCLEOTIDE SEQUENCE [LARGE SCALE GENOMIC DNA]</scope>
    <source>
        <strain evidence="1 2">4G53</strain>
    </source>
</reference>
<dbReference type="Pfam" id="PF13830">
    <property type="entry name" value="DUF4192"/>
    <property type="match status" value="1"/>
</dbReference>
<evidence type="ECO:0000313" key="1">
    <source>
        <dbReference type="EMBL" id="MDZ5493508.1"/>
    </source>
</evidence>
<proteinExistence type="predicted"/>
<dbReference type="InterPro" id="IPR025447">
    <property type="entry name" value="DUF4192"/>
</dbReference>
<gene>
    <name evidence="1" type="ORF">U2F25_29265</name>
</gene>
<sequence>MSDKHRLPVTSPADLIVAVPYLLGFHPTDSLVLVGLAGTRVAVASRTDLPDPAEAVDWADELMPQQLRMLGHADVTTAIVIGYGPASRVTPVVDTVTPRLRDAGFDVFDALRVTDRRYYSYLCQEPTCCPLDGMPFDPDRSDLTLHAIVAGCSTLPDRRALVASIAPIDGPARHAVTRATYKARARRRTLSSEGGRGALIRAGEDIVRETFARYADDQVLTDDELAWLTVLLPITAIRDAAWRATDSQPWHVALWSDITRRAQPDLAAPPASLLAFAAWRSGTGALASVAVDRALAANPAYSLAQLIDRALREGLPPSVLDGWPAQGFPTAP</sequence>
<name>A0ABU5JLM4_9ACTN</name>
<keyword evidence="2" id="KW-1185">Reference proteome</keyword>
<protein>
    <submittedName>
        <fullName evidence="1">DUF4192 domain-containing protein</fullName>
    </submittedName>
</protein>
<dbReference type="Proteomes" id="UP001290101">
    <property type="component" value="Unassembled WGS sequence"/>
</dbReference>
<dbReference type="EMBL" id="JAXOTQ010000047">
    <property type="protein sequence ID" value="MDZ5493508.1"/>
    <property type="molecule type" value="Genomic_DNA"/>
</dbReference>
<comment type="caution">
    <text evidence="1">The sequence shown here is derived from an EMBL/GenBank/DDBJ whole genome shotgun (WGS) entry which is preliminary data.</text>
</comment>
<dbReference type="RefSeq" id="WP_322443096.1">
    <property type="nucleotide sequence ID" value="NZ_JAXOTQ010000047.1"/>
</dbReference>
<organism evidence="1 2">
    <name type="scientific">Micromonospora sicca</name>
    <dbReference type="NCBI Taxonomy" id="2202420"/>
    <lineage>
        <taxon>Bacteria</taxon>
        <taxon>Bacillati</taxon>
        <taxon>Actinomycetota</taxon>
        <taxon>Actinomycetes</taxon>
        <taxon>Micromonosporales</taxon>
        <taxon>Micromonosporaceae</taxon>
        <taxon>Micromonospora</taxon>
    </lineage>
</organism>